<organism evidence="3 4">
    <name type="scientific">Streptomyces naganishii JCM 4654</name>
    <dbReference type="NCBI Taxonomy" id="1306179"/>
    <lineage>
        <taxon>Bacteria</taxon>
        <taxon>Bacillati</taxon>
        <taxon>Actinomycetota</taxon>
        <taxon>Actinomycetes</taxon>
        <taxon>Kitasatosporales</taxon>
        <taxon>Streptomycetaceae</taxon>
        <taxon>Streptomyces</taxon>
    </lineage>
</organism>
<feature type="region of interest" description="Disordered" evidence="1">
    <location>
        <begin position="543"/>
        <end position="583"/>
    </location>
</feature>
<protein>
    <recommendedName>
        <fullName evidence="2">Polymerase nucleotidyl transferase domain-containing protein</fullName>
    </recommendedName>
</protein>
<evidence type="ECO:0000313" key="3">
    <source>
        <dbReference type="EMBL" id="GHD93285.1"/>
    </source>
</evidence>
<reference evidence="3" key="2">
    <citation type="submission" date="2020-09" db="EMBL/GenBank/DDBJ databases">
        <authorList>
            <person name="Sun Q."/>
            <person name="Ohkuma M."/>
        </authorList>
    </citation>
    <scope>NUCLEOTIDE SEQUENCE</scope>
    <source>
        <strain evidence="3">JCM 4654</strain>
    </source>
</reference>
<dbReference type="GO" id="GO:0016779">
    <property type="term" value="F:nucleotidyltransferase activity"/>
    <property type="evidence" value="ECO:0007669"/>
    <property type="project" value="InterPro"/>
</dbReference>
<accession>A0A919CX13</accession>
<dbReference type="Proteomes" id="UP000608955">
    <property type="component" value="Unassembled WGS sequence"/>
</dbReference>
<feature type="domain" description="Polymerase nucleotidyl transferase" evidence="2">
    <location>
        <begin position="16"/>
        <end position="55"/>
    </location>
</feature>
<proteinExistence type="predicted"/>
<dbReference type="Pfam" id="PF01909">
    <property type="entry name" value="NTP_transf_2"/>
    <property type="match status" value="1"/>
</dbReference>
<evidence type="ECO:0000259" key="2">
    <source>
        <dbReference type="Pfam" id="PF01909"/>
    </source>
</evidence>
<dbReference type="Gene3D" id="3.30.460.10">
    <property type="entry name" value="Beta Polymerase, domain 2"/>
    <property type="match status" value="1"/>
</dbReference>
<dbReference type="AlphaFoldDB" id="A0A919CX13"/>
<dbReference type="EMBL" id="BMVF01000014">
    <property type="protein sequence ID" value="GHD93285.1"/>
    <property type="molecule type" value="Genomic_DNA"/>
</dbReference>
<dbReference type="CDD" id="cd05403">
    <property type="entry name" value="NT_KNTase_like"/>
    <property type="match status" value="1"/>
</dbReference>
<comment type="caution">
    <text evidence="3">The sequence shown here is derived from an EMBL/GenBank/DDBJ whole genome shotgun (WGS) entry which is preliminary data.</text>
</comment>
<dbReference type="SUPFAM" id="SSF81301">
    <property type="entry name" value="Nucleotidyltransferase"/>
    <property type="match status" value="1"/>
</dbReference>
<evidence type="ECO:0000313" key="4">
    <source>
        <dbReference type="Proteomes" id="UP000608955"/>
    </source>
</evidence>
<dbReference type="RefSeq" id="WP_190180028.1">
    <property type="nucleotide sequence ID" value="NZ_BMVF01000014.1"/>
</dbReference>
<gene>
    <name evidence="3" type="ORF">GCM10010508_49360</name>
</gene>
<sequence>MILTEDQLRDLLDKSLAELPGTDRFAVVLEGSVAEGFGNPSSDIDFLLVGRGGEDLPTMPSLLFVDGRRVEVRTRSAGQLADQFARLEDRARRPGTLDEDLLNRCQRFLHSHPLRGRALADEVKALMPAERFRRIAADWWAHRARQSLRHAEALLCLGAGEEAVDWSRAALVQTVKAWAAGRGETYLEPKWLSLQLDRIGRADVRDRYWELQSAHPAPGDLDAARDHLSDCVGFATGLGLTGVRGGPGRITVRRAPGVTTWQTGGTTHVVRRRREVFALGDRSGAVWRSLVPGRSLPRAIAVAEDPGAPAPGPLLAAFWRYGLVRLAWKGGGTISASLPLAAPPGPVTPPPSRARPLLSIHGAAVGGPDAVELVPLPAERFAAAAMNLVWSNVVVENAIEDLTGALARGQWRVAELTARRAVHAALRGLFSAYGVHPLPADCDLVHRMDLLPRATGPIRTRARQLLRRTAGSAARGESLHADLCAFVALVRDATGSAGFPSCFDSADAWRATLELGYDWLRIGTHLDVELPIDEARDLLAGRGAQPYDGGARPYDGRPQPYDTAAQPPGDSQPHGATQPHHGG</sequence>
<name>A0A919CX13_9ACTN</name>
<dbReference type="InterPro" id="IPR002934">
    <property type="entry name" value="Polymerase_NTP_transf_dom"/>
</dbReference>
<evidence type="ECO:0000256" key="1">
    <source>
        <dbReference type="SAM" id="MobiDB-lite"/>
    </source>
</evidence>
<reference evidence="3" key="1">
    <citation type="journal article" date="2014" name="Int. J. Syst. Evol. Microbiol.">
        <title>Complete genome sequence of Corynebacterium casei LMG S-19264T (=DSM 44701T), isolated from a smear-ripened cheese.</title>
        <authorList>
            <consortium name="US DOE Joint Genome Institute (JGI-PGF)"/>
            <person name="Walter F."/>
            <person name="Albersmeier A."/>
            <person name="Kalinowski J."/>
            <person name="Ruckert C."/>
        </authorList>
    </citation>
    <scope>NUCLEOTIDE SEQUENCE</scope>
    <source>
        <strain evidence="3">JCM 4654</strain>
    </source>
</reference>
<dbReference type="InterPro" id="IPR043519">
    <property type="entry name" value="NT_sf"/>
</dbReference>
<keyword evidence="4" id="KW-1185">Reference proteome</keyword>